<keyword evidence="7 21" id="KW-0812">Transmembrane</keyword>
<reference evidence="23 24" key="1">
    <citation type="journal article" date="2018" name="Microb. Genom.">
        <title>Expanding an expanded genome: long-read sequencing of Trypanosoma cruzi.</title>
        <authorList>
            <person name="Berna L."/>
            <person name="Rodriguez M."/>
            <person name="Chiribao M.L."/>
            <person name="Parodi-Talice A."/>
            <person name="Pita S."/>
            <person name="Rijo G."/>
            <person name="Alvarez-Valin F."/>
            <person name="Robello C."/>
        </authorList>
    </citation>
    <scope>NUCLEOTIDE SEQUENCE [LARGE SCALE GENOMIC DNA]</scope>
    <source>
        <strain evidence="23 24">Dm28c</strain>
    </source>
</reference>
<keyword evidence="9" id="KW-0547">Nucleotide-binding</keyword>
<feature type="region of interest" description="Disordered" evidence="20">
    <location>
        <begin position="400"/>
        <end position="455"/>
    </location>
</feature>
<evidence type="ECO:0000256" key="13">
    <source>
        <dbReference type="ARBA" id="ARBA00022998"/>
    </source>
</evidence>
<dbReference type="InterPro" id="IPR050697">
    <property type="entry name" value="Adenylyl/Guanylyl_Cyclase_3/4"/>
</dbReference>
<evidence type="ECO:0000256" key="16">
    <source>
        <dbReference type="ARBA" id="ARBA00023180"/>
    </source>
</evidence>
<dbReference type="InterPro" id="IPR001054">
    <property type="entry name" value="A/G_cyclase"/>
</dbReference>
<evidence type="ECO:0000256" key="3">
    <source>
        <dbReference type="ARBA" id="ARBA00002708"/>
    </source>
</evidence>
<dbReference type="Gene3D" id="3.30.70.1230">
    <property type="entry name" value="Nucleotide cyclase"/>
    <property type="match status" value="1"/>
</dbReference>
<dbReference type="VEuPathDB" id="TriTrypDB:TcCL_Unassigned03650"/>
<dbReference type="GO" id="GO:0005524">
    <property type="term" value="F:ATP binding"/>
    <property type="evidence" value="ECO:0007669"/>
    <property type="project" value="UniProtKB-KW"/>
</dbReference>
<keyword evidence="16" id="KW-0325">Glycoprotein</keyword>
<keyword evidence="13" id="KW-0115">cAMP biosynthesis</keyword>
<dbReference type="GO" id="GO:0035556">
    <property type="term" value="P:intracellular signal transduction"/>
    <property type="evidence" value="ECO:0007669"/>
    <property type="project" value="InterPro"/>
</dbReference>
<keyword evidence="14 21" id="KW-0472">Membrane</keyword>
<dbReference type="GO" id="GO:0006171">
    <property type="term" value="P:cAMP biosynthetic process"/>
    <property type="evidence" value="ECO:0007669"/>
    <property type="project" value="UniProtKB-KW"/>
</dbReference>
<comment type="similarity">
    <text evidence="5">Belongs to the adenylyl cyclase class-3 family.</text>
</comment>
<evidence type="ECO:0000256" key="18">
    <source>
        <dbReference type="ARBA" id="ARBA00032597"/>
    </source>
</evidence>
<dbReference type="VEuPathDB" id="TriTrypDB:C3747_458g28"/>
<evidence type="ECO:0000256" key="11">
    <source>
        <dbReference type="ARBA" id="ARBA00022842"/>
    </source>
</evidence>
<evidence type="ECO:0000256" key="5">
    <source>
        <dbReference type="ARBA" id="ARBA00005381"/>
    </source>
</evidence>
<organism evidence="23 24">
    <name type="scientific">Trypanosoma cruzi</name>
    <dbReference type="NCBI Taxonomy" id="5693"/>
    <lineage>
        <taxon>Eukaryota</taxon>
        <taxon>Discoba</taxon>
        <taxon>Euglenozoa</taxon>
        <taxon>Kinetoplastea</taxon>
        <taxon>Metakinetoplastina</taxon>
        <taxon>Trypanosomatida</taxon>
        <taxon>Trypanosomatidae</taxon>
        <taxon>Trypanosoma</taxon>
        <taxon>Schizotrypanum</taxon>
    </lineage>
</organism>
<dbReference type="GO" id="GO:0004016">
    <property type="term" value="F:adenylate cyclase activity"/>
    <property type="evidence" value="ECO:0007669"/>
    <property type="project" value="UniProtKB-EC"/>
</dbReference>
<evidence type="ECO:0000256" key="4">
    <source>
        <dbReference type="ARBA" id="ARBA00004141"/>
    </source>
</evidence>
<dbReference type="SMART" id="SM00044">
    <property type="entry name" value="CYCc"/>
    <property type="match status" value="1"/>
</dbReference>
<protein>
    <recommendedName>
        <fullName evidence="6">adenylate cyclase</fullName>
        <ecNumber evidence="6">4.6.1.1</ecNumber>
    </recommendedName>
    <alternativeName>
        <fullName evidence="18">ATP pyrophosphate-lyase</fullName>
    </alternativeName>
    <alternativeName>
        <fullName evidence="19">Adenylyl cyclase</fullName>
    </alternativeName>
</protein>
<feature type="compositionally biased region" description="Polar residues" evidence="20">
    <location>
        <begin position="400"/>
        <end position="410"/>
    </location>
</feature>
<dbReference type="EMBL" id="PRFA01000010">
    <property type="protein sequence ID" value="PWU99036.1"/>
    <property type="molecule type" value="Genomic_DNA"/>
</dbReference>
<evidence type="ECO:0000256" key="21">
    <source>
        <dbReference type="SAM" id="Phobius"/>
    </source>
</evidence>
<dbReference type="FunFam" id="3.30.70.1230:FF:000022">
    <property type="entry name" value="Receptor-type adenylate cyclase GRESAG 4, putative"/>
    <property type="match status" value="1"/>
</dbReference>
<keyword evidence="8" id="KW-0479">Metal-binding</keyword>
<keyword evidence="10" id="KW-0067">ATP-binding</keyword>
<evidence type="ECO:0000256" key="19">
    <source>
        <dbReference type="ARBA" id="ARBA00032637"/>
    </source>
</evidence>
<name>A0A2V2VT97_TRYCR</name>
<evidence type="ECO:0000256" key="12">
    <source>
        <dbReference type="ARBA" id="ARBA00022989"/>
    </source>
</evidence>
<accession>A0A2V2VT97</accession>
<evidence type="ECO:0000256" key="20">
    <source>
        <dbReference type="SAM" id="MobiDB-lite"/>
    </source>
</evidence>
<dbReference type="PANTHER" id="PTHR43081">
    <property type="entry name" value="ADENYLATE CYCLASE, TERMINAL-DIFFERENTIATION SPECIFIC-RELATED"/>
    <property type="match status" value="1"/>
</dbReference>
<evidence type="ECO:0000259" key="22">
    <source>
        <dbReference type="PROSITE" id="PS50125"/>
    </source>
</evidence>
<evidence type="ECO:0000256" key="8">
    <source>
        <dbReference type="ARBA" id="ARBA00022723"/>
    </source>
</evidence>
<comment type="function">
    <text evidence="3">Could act as a receptor for an unknown ligand.</text>
</comment>
<proteinExistence type="inferred from homology"/>
<evidence type="ECO:0000256" key="1">
    <source>
        <dbReference type="ARBA" id="ARBA00001593"/>
    </source>
</evidence>
<evidence type="ECO:0000256" key="7">
    <source>
        <dbReference type="ARBA" id="ARBA00022692"/>
    </source>
</evidence>
<dbReference type="PANTHER" id="PTHR43081:SF1">
    <property type="entry name" value="ADENYLATE CYCLASE, TERMINAL-DIFFERENTIATION SPECIFIC"/>
    <property type="match status" value="1"/>
</dbReference>
<sequence length="472" mass="51383">MRQELRRGSHFCVAACPCAGPRCAGAVSCRGTVDKGHDPAACGMTARQLIDVIAGCAALLLAAVLLYFCHSLRDNTNAPKERLHPVTLAFTDVESGTVLWAACPETMPDAVATHHRLVRSLIAGYHRYEWKTTGDSFMIACKRVLAAVQLVREQQQVFLQQDWGTSVIDDAYHMFEEDRAEEDAEYEPPTACLNAAVYRQYWGGLRVRVGVHTGVCDIRCGEVTKGFDYYGGTSNMAARTESVANGGQVLLTRAAYFALSTAEREQVEVTALGAVAPRGVPKPVEMYQLDAVPGRTFAALRLDREVPDLDGGTASDVASSYSEDASLCDSALCVASVIRILLAAYPVSERHQVLSRMCNRWNVSDDRIRWDVSADKKAARAVERLSLRLNQVLERSLSAHGTRSGLSQGTSDRHTLGRGESVSCGTMSPTATVELPTFSGGHRDERAASTTSFGDSVTAGTRIPLRLEFFRR</sequence>
<dbReference type="VEuPathDB" id="TriTrypDB:C4B63_10g413"/>
<dbReference type="VEuPathDB" id="TriTrypDB:TcCL_ESM12927"/>
<dbReference type="InterPro" id="IPR029787">
    <property type="entry name" value="Nucleotide_cyclase"/>
</dbReference>
<comment type="caution">
    <text evidence="23">The sequence shown here is derived from an EMBL/GenBank/DDBJ whole genome shotgun (WGS) entry which is preliminary data.</text>
</comment>
<keyword evidence="12 21" id="KW-1133">Transmembrane helix</keyword>
<dbReference type="GO" id="GO:0046872">
    <property type="term" value="F:metal ion binding"/>
    <property type="evidence" value="ECO:0007669"/>
    <property type="project" value="UniProtKB-KW"/>
</dbReference>
<dbReference type="Pfam" id="PF00211">
    <property type="entry name" value="Guanylate_cyc"/>
    <property type="match status" value="1"/>
</dbReference>
<dbReference type="AlphaFoldDB" id="A0A2V2VT97"/>
<keyword evidence="15 23" id="KW-0675">Receptor</keyword>
<evidence type="ECO:0000256" key="15">
    <source>
        <dbReference type="ARBA" id="ARBA00023170"/>
    </source>
</evidence>
<dbReference type="SUPFAM" id="SSF55073">
    <property type="entry name" value="Nucleotide cyclase"/>
    <property type="match status" value="1"/>
</dbReference>
<keyword evidence="11" id="KW-0460">Magnesium</keyword>
<comment type="subcellular location">
    <subcellularLocation>
        <location evidence="4">Membrane</location>
        <topology evidence="4">Multi-pass membrane protein</topology>
    </subcellularLocation>
</comment>
<dbReference type="PROSITE" id="PS50125">
    <property type="entry name" value="GUANYLATE_CYCLASE_2"/>
    <property type="match status" value="1"/>
</dbReference>
<feature type="transmembrane region" description="Helical" evidence="21">
    <location>
        <begin position="49"/>
        <end position="68"/>
    </location>
</feature>
<dbReference type="EC" id="4.6.1.1" evidence="6"/>
<comment type="catalytic activity">
    <reaction evidence="1">
        <text>ATP = 3',5'-cyclic AMP + diphosphate</text>
        <dbReference type="Rhea" id="RHEA:15389"/>
        <dbReference type="ChEBI" id="CHEBI:30616"/>
        <dbReference type="ChEBI" id="CHEBI:33019"/>
        <dbReference type="ChEBI" id="CHEBI:58165"/>
        <dbReference type="EC" id="4.6.1.1"/>
    </reaction>
</comment>
<evidence type="ECO:0000313" key="24">
    <source>
        <dbReference type="Proteomes" id="UP000246121"/>
    </source>
</evidence>
<dbReference type="Proteomes" id="UP000246121">
    <property type="component" value="Unassembled WGS sequence"/>
</dbReference>
<evidence type="ECO:0000313" key="23">
    <source>
        <dbReference type="EMBL" id="PWU99036.1"/>
    </source>
</evidence>
<evidence type="ECO:0000256" key="10">
    <source>
        <dbReference type="ARBA" id="ARBA00022840"/>
    </source>
</evidence>
<comment type="cofactor">
    <cofactor evidence="2">
        <name>Mg(2+)</name>
        <dbReference type="ChEBI" id="CHEBI:18420"/>
    </cofactor>
</comment>
<evidence type="ECO:0000256" key="6">
    <source>
        <dbReference type="ARBA" id="ARBA00012201"/>
    </source>
</evidence>
<dbReference type="VEuPathDB" id="TriTrypDB:TcG_13155"/>
<evidence type="ECO:0000256" key="14">
    <source>
        <dbReference type="ARBA" id="ARBA00023136"/>
    </source>
</evidence>
<evidence type="ECO:0000256" key="2">
    <source>
        <dbReference type="ARBA" id="ARBA00001946"/>
    </source>
</evidence>
<dbReference type="GO" id="GO:0016020">
    <property type="term" value="C:membrane"/>
    <property type="evidence" value="ECO:0007669"/>
    <property type="project" value="UniProtKB-SubCell"/>
</dbReference>
<feature type="domain" description="Guanylate cyclase" evidence="22">
    <location>
        <begin position="87"/>
        <end position="241"/>
    </location>
</feature>
<evidence type="ECO:0000256" key="17">
    <source>
        <dbReference type="ARBA" id="ARBA00023239"/>
    </source>
</evidence>
<keyword evidence="17" id="KW-0456">Lyase</keyword>
<dbReference type="VEuPathDB" id="TriTrypDB:TcBrA4_0128180"/>
<gene>
    <name evidence="23" type="ORF">C4B63_10g413</name>
</gene>
<evidence type="ECO:0000256" key="9">
    <source>
        <dbReference type="ARBA" id="ARBA00022741"/>
    </source>
</evidence>